<dbReference type="EMBL" id="JAENJO010000001">
    <property type="protein sequence ID" value="KAG8204786.1"/>
    <property type="molecule type" value="Genomic_DNA"/>
</dbReference>
<evidence type="ECO:0000313" key="2">
    <source>
        <dbReference type="Proteomes" id="UP000742417"/>
    </source>
</evidence>
<reference evidence="1" key="1">
    <citation type="submission" date="2020-12" db="EMBL/GenBank/DDBJ databases">
        <title>Draft Genome of Candida africana.</title>
        <authorList>
            <person name="Ayanbimpe G.M."/>
            <person name="Enweani I.B."/>
            <person name="Aguiyi J.C."/>
            <person name="Nnadi U.P."/>
            <person name="Izam Y."/>
            <person name="Ubani A."/>
            <person name="Ngene A.C."/>
        </authorList>
    </citation>
    <scope>NUCLEOTIDE SEQUENCE</scope>
    <source>
        <strain evidence="1">CEC4854</strain>
    </source>
</reference>
<organism evidence="1 2">
    <name type="scientific">Candida africana</name>
    <dbReference type="NCBI Taxonomy" id="241526"/>
    <lineage>
        <taxon>Eukaryota</taxon>
        <taxon>Fungi</taxon>
        <taxon>Dikarya</taxon>
        <taxon>Ascomycota</taxon>
        <taxon>Saccharomycotina</taxon>
        <taxon>Pichiomycetes</taxon>
        <taxon>Debaryomycetaceae</taxon>
        <taxon>Candida/Lodderomyces clade</taxon>
        <taxon>Candida</taxon>
    </lineage>
</organism>
<protein>
    <submittedName>
        <fullName evidence="1">Uncharacterized protein</fullName>
    </submittedName>
</protein>
<comment type="caution">
    <text evidence="1">The sequence shown here is derived from an EMBL/GenBank/DDBJ whole genome shotgun (WGS) entry which is preliminary data.</text>
</comment>
<accession>A0ACB7FUN3</accession>
<evidence type="ECO:0000313" key="1">
    <source>
        <dbReference type="EMBL" id="KAG8204786.1"/>
    </source>
</evidence>
<proteinExistence type="predicted"/>
<name>A0ACB7FUN3_9ASCO</name>
<gene>
    <name evidence="1" type="ORF">GWM34_00591</name>
</gene>
<sequence>MGWFKSIFSNSGSGTSNASNSKLLGGVVGGGAAGASAGAGGIFRRLDRNGDDLERQAGGSYGSTGRNNNDTDNDFVYRGVTNSNNLDQIFRSNNNTSSAARNSTIADGSAGVTSGTNSAKHTRMSSYGHPLANPDDFNFNEESYPIAGGVIGGGGEDYRPHTAFSSHYDDDQSSSGSTSDDGEFHPSDYDSFIMPGDEAPEEPAHQYRPRNIFSDGRQNSTNSLSRFHEDDIF</sequence>
<dbReference type="Proteomes" id="UP000742417">
    <property type="component" value="Unassembled WGS sequence"/>
</dbReference>
<feature type="non-terminal residue" evidence="1">
    <location>
        <position position="1"/>
    </location>
</feature>
<keyword evidence="2" id="KW-1185">Reference proteome</keyword>